<reference evidence="3 4" key="1">
    <citation type="submission" date="2020-07" db="EMBL/GenBank/DDBJ databases">
        <title>Description of Limosilactobacillus balticus sp. nov., Limosilactobacillus agrestis sp. nov., Limosilactobacillus albertensis sp. nov., Limosilactobacillus rudii sp. nov., Limosilactobacillus fastidiosus sp. nov., five novel Limosilactobacillus species isolated from the vertebrate gastrointestinal tract, and proposal of 6 subspecies of Limosilactobacillus reuteri adapted to the gastrointestinal tract of specific vertebrate hosts.</title>
        <authorList>
            <person name="Li F."/>
            <person name="Cheng C."/>
            <person name="Zheng J."/>
            <person name="Quevedo R.M."/>
            <person name="Li J."/>
            <person name="Roos S."/>
            <person name="Gaenzle M.G."/>
            <person name="Walter J."/>
        </authorList>
    </citation>
    <scope>NUCLEOTIDE SEQUENCE [LARGE SCALE GENOMIC DNA]</scope>
    <source>
        <strain evidence="3 4">STM2_1</strain>
    </source>
</reference>
<dbReference type="RefSeq" id="WP_182595182.1">
    <property type="nucleotide sequence ID" value="NZ_JACIVA010000016.1"/>
</dbReference>
<evidence type="ECO:0000256" key="1">
    <source>
        <dbReference type="SAM" id="Phobius"/>
    </source>
</evidence>
<dbReference type="InterPro" id="IPR042274">
    <property type="entry name" value="YycH/YycI_2"/>
</dbReference>
<protein>
    <recommendedName>
        <fullName evidence="2">Regulatory protein YycH domain-containing protein</fullName>
    </recommendedName>
</protein>
<feature type="transmembrane region" description="Helical" evidence="1">
    <location>
        <begin position="12"/>
        <end position="29"/>
    </location>
</feature>
<dbReference type="Pfam" id="PF07435">
    <property type="entry name" value="YycH"/>
    <property type="match status" value="1"/>
</dbReference>
<dbReference type="Proteomes" id="UP000517106">
    <property type="component" value="Unassembled WGS sequence"/>
</dbReference>
<sequence>MMRKLKSNWQSIALTIVVIISLFISWIFWTNPFPYEGARHENYNSNQSQQYTPQSMGDVYLPTKAIETTKNGNQNQLHSPKANLILSVKKELQHWKLGRTNIVKQNNSDVYLSYLRRRNSLMLTYPDEIPSAVFDETFSQSIDTDRVNQINHIVIPLNGQHEIYLLGDHHYSVYRVRVEKGNFGNIRRLLTSMEKIPVDHKIINGVAVMMYPRSFELPELGYQVTAQNIDTLSASLMSTNQHTTITANRNGNETTYTDGTNRRLIFNRQNGTMKYENYLSKDDRESTSQIFPHFYNKLTAIGIPLDNLRYDEVSNHGRQLNYRAYVNSFPIFNSNGYGEVTLESKNNGNEQYWMSLYSLQVPLPINHQMVKLPSSTDVINQLHATNRMRDIKDLRVGYIWKNSSNSSHVVKLIPTYFIKYHGRWVEYTELNK</sequence>
<evidence type="ECO:0000259" key="2">
    <source>
        <dbReference type="Pfam" id="PF07435"/>
    </source>
</evidence>
<dbReference type="EMBL" id="JACIVA010000016">
    <property type="protein sequence ID" value="MBB1096564.1"/>
    <property type="molecule type" value="Genomic_DNA"/>
</dbReference>
<name>A0A7W3UJC2_9LACO</name>
<proteinExistence type="predicted"/>
<dbReference type="Gene3D" id="3.30.310.160">
    <property type="entry name" value="YycH protein, domain 2"/>
    <property type="match status" value="1"/>
</dbReference>
<accession>A0A7W3UJC2</accession>
<gene>
    <name evidence="3" type="ORF">H5S09_01065</name>
</gene>
<dbReference type="AlphaFoldDB" id="A0A7W3UJC2"/>
<evidence type="ECO:0000313" key="3">
    <source>
        <dbReference type="EMBL" id="MBB1096564.1"/>
    </source>
</evidence>
<keyword evidence="4" id="KW-1185">Reference proteome</keyword>
<dbReference type="CDD" id="cd15787">
    <property type="entry name" value="YycH_N"/>
    <property type="match status" value="1"/>
</dbReference>
<dbReference type="InterPro" id="IPR009996">
    <property type="entry name" value="YycH"/>
</dbReference>
<keyword evidence="1" id="KW-0472">Membrane</keyword>
<keyword evidence="1" id="KW-0812">Transmembrane</keyword>
<evidence type="ECO:0000313" key="4">
    <source>
        <dbReference type="Proteomes" id="UP000517106"/>
    </source>
</evidence>
<keyword evidence="1" id="KW-1133">Transmembrane helix</keyword>
<comment type="caution">
    <text evidence="3">The sequence shown here is derived from an EMBL/GenBank/DDBJ whole genome shotgun (WGS) entry which is preliminary data.</text>
</comment>
<organism evidence="3 4">
    <name type="scientific">Limosilactobacillus rudii</name>
    <dbReference type="NCBI Taxonomy" id="2759755"/>
    <lineage>
        <taxon>Bacteria</taxon>
        <taxon>Bacillati</taxon>
        <taxon>Bacillota</taxon>
        <taxon>Bacilli</taxon>
        <taxon>Lactobacillales</taxon>
        <taxon>Lactobacillaceae</taxon>
        <taxon>Limosilactobacillus</taxon>
    </lineage>
</organism>
<feature type="domain" description="Regulatory protein YycH" evidence="2">
    <location>
        <begin position="8"/>
        <end position="428"/>
    </location>
</feature>